<dbReference type="Proteomes" id="UP001365128">
    <property type="component" value="Unassembled WGS sequence"/>
</dbReference>
<dbReference type="EMBL" id="JBBPDW010000009">
    <property type="protein sequence ID" value="KAK7549470.1"/>
    <property type="molecule type" value="Genomic_DNA"/>
</dbReference>
<proteinExistence type="predicted"/>
<protein>
    <submittedName>
        <fullName evidence="2">Uncharacterized protein</fullName>
    </submittedName>
</protein>
<feature type="transmembrane region" description="Helical" evidence="1">
    <location>
        <begin position="33"/>
        <end position="58"/>
    </location>
</feature>
<gene>
    <name evidence="2" type="ORF">IWX46DRAFT_461848</name>
</gene>
<evidence type="ECO:0000256" key="1">
    <source>
        <dbReference type="SAM" id="Phobius"/>
    </source>
</evidence>
<keyword evidence="1" id="KW-0472">Membrane</keyword>
<keyword evidence="3" id="KW-1185">Reference proteome</keyword>
<comment type="caution">
    <text evidence="2">The sequence shown here is derived from an EMBL/GenBank/DDBJ whole genome shotgun (WGS) entry which is preliminary data.</text>
</comment>
<keyword evidence="1" id="KW-0812">Transmembrane</keyword>
<reference evidence="2 3" key="1">
    <citation type="submission" date="2024-04" db="EMBL/GenBank/DDBJ databases">
        <title>Phyllosticta paracitricarpa is synonymous to the EU quarantine fungus P. citricarpa based on phylogenomic analyses.</title>
        <authorList>
            <consortium name="Lawrence Berkeley National Laboratory"/>
            <person name="Van Ingen-Buijs V.A."/>
            <person name="Van Westerhoven A.C."/>
            <person name="Haridas S."/>
            <person name="Skiadas P."/>
            <person name="Martin F."/>
            <person name="Groenewald J.Z."/>
            <person name="Crous P.W."/>
            <person name="Seidl M.F."/>
        </authorList>
    </citation>
    <scope>NUCLEOTIDE SEQUENCE [LARGE SCALE GENOMIC DNA]</scope>
    <source>
        <strain evidence="2 3">CBS 122670</strain>
    </source>
</reference>
<organism evidence="2 3">
    <name type="scientific">Phyllosticta citricarpa</name>
    <dbReference type="NCBI Taxonomy" id="55181"/>
    <lineage>
        <taxon>Eukaryota</taxon>
        <taxon>Fungi</taxon>
        <taxon>Dikarya</taxon>
        <taxon>Ascomycota</taxon>
        <taxon>Pezizomycotina</taxon>
        <taxon>Dothideomycetes</taxon>
        <taxon>Dothideomycetes incertae sedis</taxon>
        <taxon>Botryosphaeriales</taxon>
        <taxon>Phyllostictaceae</taxon>
        <taxon>Phyllosticta</taxon>
    </lineage>
</organism>
<accession>A0ABR1ML68</accession>
<evidence type="ECO:0000313" key="3">
    <source>
        <dbReference type="Proteomes" id="UP001365128"/>
    </source>
</evidence>
<sequence length="241" mass="27565">MDRLLSILVQICLEAIASALTHFLYRLPFGPDVFSFISTLIRMFAMVIIITPLTFKWISVRQSYLNRKRSEALEKAWTQFTRAARGLSFEANLSLSHCTEPTWVEVFDGVAQTATACEELGRMRVLETDQAVSFSIMSMRRSIIKMRNSYRTNTELLVAIHSQQDPIGWGMGLCRGTDPFDHVTRCHLALEGLVTAVEVVASKFRSPVARNQFFWRYSNSWRLNNEHQKHTWLSVHSMGGS</sequence>
<name>A0ABR1ML68_9PEZI</name>
<keyword evidence="1" id="KW-1133">Transmembrane helix</keyword>
<evidence type="ECO:0000313" key="2">
    <source>
        <dbReference type="EMBL" id="KAK7549470.1"/>
    </source>
</evidence>